<comment type="caution">
    <text evidence="3">The sequence shown here is derived from an EMBL/GenBank/DDBJ whole genome shotgun (WGS) entry which is preliminary data.</text>
</comment>
<dbReference type="InterPro" id="IPR027417">
    <property type="entry name" value="P-loop_NTPase"/>
</dbReference>
<accession>A0A0C1Z3W1</accession>
<feature type="domain" description="AAA+ ATPase" evidence="2">
    <location>
        <begin position="1315"/>
        <end position="1462"/>
    </location>
</feature>
<dbReference type="InterPro" id="IPR016024">
    <property type="entry name" value="ARM-type_fold"/>
</dbReference>
<dbReference type="Proteomes" id="UP000031599">
    <property type="component" value="Unassembled WGS sequence"/>
</dbReference>
<organism evidence="3 4">
    <name type="scientific">Enhygromyxa salina</name>
    <dbReference type="NCBI Taxonomy" id="215803"/>
    <lineage>
        <taxon>Bacteria</taxon>
        <taxon>Pseudomonadati</taxon>
        <taxon>Myxococcota</taxon>
        <taxon>Polyangia</taxon>
        <taxon>Nannocystales</taxon>
        <taxon>Nannocystaceae</taxon>
        <taxon>Enhygromyxa</taxon>
    </lineage>
</organism>
<feature type="region of interest" description="Disordered" evidence="1">
    <location>
        <begin position="2194"/>
        <end position="2218"/>
    </location>
</feature>
<evidence type="ECO:0000313" key="3">
    <source>
        <dbReference type="EMBL" id="KIG12374.1"/>
    </source>
</evidence>
<dbReference type="SMART" id="SM00382">
    <property type="entry name" value="AAA"/>
    <property type="match status" value="2"/>
</dbReference>
<dbReference type="InterPro" id="IPR003959">
    <property type="entry name" value="ATPase_AAA_core"/>
</dbReference>
<dbReference type="Gene3D" id="3.40.50.300">
    <property type="entry name" value="P-loop containing nucleotide triphosphate hydrolases"/>
    <property type="match status" value="2"/>
</dbReference>
<dbReference type="InterPro" id="IPR003593">
    <property type="entry name" value="AAA+_ATPase"/>
</dbReference>
<feature type="domain" description="AAA+ ATPase" evidence="2">
    <location>
        <begin position="269"/>
        <end position="401"/>
    </location>
</feature>
<evidence type="ECO:0000313" key="4">
    <source>
        <dbReference type="Proteomes" id="UP000031599"/>
    </source>
</evidence>
<dbReference type="GO" id="GO:0005524">
    <property type="term" value="F:ATP binding"/>
    <property type="evidence" value="ECO:0007669"/>
    <property type="project" value="InterPro"/>
</dbReference>
<dbReference type="InterPro" id="IPR007111">
    <property type="entry name" value="NACHT_NTPase"/>
</dbReference>
<dbReference type="SUPFAM" id="SSF52540">
    <property type="entry name" value="P-loop containing nucleoside triphosphate hydrolases"/>
    <property type="match status" value="2"/>
</dbReference>
<name>A0A0C1Z3W1_9BACT</name>
<sequence>MPHLPRLDLFLLGTDGPDSKLDVAQEFDEISNAVEQRTPDDHVCFELKRRRRTTLDELPEQLCKYAPHMLHISGHANDAGELAFAGELVSPAQMSSVITRAIPGLRCVVLNICNGEPLAECLSEHVDVVISMDGVVTDDAARSFARTLYVALREGDSVRGSFELARGRLDLGAGESAEAPRLHSLAVDPSEVYLVDFAVDERRLERRREWLADIIADFEQMRPAERLLCRTGEQRPLRELIVPIELVAIDANDQPGIEVLSIEQVWDRSKGSLLLTGEVGSGKSTTLMILAHELAQRTSPEGAEPVPMMMPATRLANLRKDRAARLEFGDLVKCGPGEIHQVFLLIDAFDELTPNLWSWGKRCLRELSDSNFVARLVVTSRPQSALPRAVFSRYQLRPWTEAHIAEFARRWGFEAHARLGELETGNPLTLTLACAYAQRASAGLLALLRVVLRDLREDWRQRREQSTQRSHDEDDIEDCCLWLMLGPREKDPSVFPRAHFNPILDFLEQEGLVCTGDEPLVLPGARWVVEYLAARACIRHGYDLELPGGRLELGELTKVALALEIELEPERARARLGRIFDLTRGRDAFRFRMATRAARACSLFGPDLDDELTVLAVECMWRHVIDDCSRWKSAKAAEVLESLCRANSRAAERVRQRMTTVIDCSDEDATAELAARDGLLHISARVRVATVEAWEPSSPEIGAFLHQQMLDQGQMNHANVAIAAGRVFRSIPRTPELQPAIEHLATHLWSGDQSLSASAAVALRPGEVALEVLRVGMMHLFELGQCSEDICADFLAAPGGPEAAKTIRSSMSVNGDPPPTLADGPRMFDHRTPVSRYSIFVQRSCWRWLVPVLGTTHEALADIARRKACGYNNTAAFTAVVRIAQRHPEVLVDVFARAMPWSLVVEPAANQVLRMLVSEDERVLDALLAYLRRSMDAKIGGHFSIIEMLEPVLERSDARALFTELLPYAWFRPPFNMVIIPYRLLPELLTHPEVAARACTYTTGLIDQVESGRLVPTSAAEPLINAGWFHWQTTEVVLTQLEAWIERGGNHARLAALLLRDMPGPMLDALRPALDTYLAREITRDNYEDALARELVFHSLPRAAITGDALARFEAHALSHAGLSTTGSLAAIVALCRVSGPARASELSTMAAVLRLDACGFPDNNMHEHMRLLAPLAPVAWLCVACQHSIGLQTATAIFEALLASADPKLRSEFAHWIWSRLQHDYTPYRTLAAMDLVGQRPSDLAQHWLYDHADVWSFDERPSTPNVTEDEPSVAANTPTGGAASLLVWEHRTAGRWFDRREQLELLKLTFDDDDRPILLMGGPGTGKSSLLRWLSDLLPRAAWTVVAIKADLIPDAISDELELCDWLGFGRTRLHRVLKQLACERRVCLIFDQLDALATTVDMKTRRLVMLLQLVRQACKIEGVQVIASTRHFELRYDPRLRKLRDEGLARELELHPLPSETTARAWQLIKGESVAQEFVRARTPWALRLMLELDDRESDESTLLAAFWRQRVNTAPSERQAELRALTQQLETRESLWSEPSPNCALDFWCERGVLTAIDGRYGFVHQSLFDYARAERVIHDQSLVALVLARQDGLAIRPLLRATLRVLGGIGRAQYSRTVRALWRTPDLRAHVRVLLVEHISEQLHPSPDEIEWMREAIGYRGLGERGVRPVARTAVAGSPMWFDELRDTIRQLMSTDLGGEFVGVLASFWSSAPEIIEGWIEQAWMGDDTRVAWASEVLCRRRSWTERGAELALALVEAGMGEDHVRRVAYTLGQHAPEHEARFVARYAARVWRDGARDRVAEKSRLSSPWDLASGLDWERAAEHNPTQYLETITPALIPVTINVSYERRPGHFLSDRYSRYLRPVRMQLRMSDGPLVGFGVALQALARTARESFWAWVDRLATTNHDVIQSMILEATAHVVEQDSARIVALLLADRRRWLLTRAIPRVLPSLAPKIDENQAAQLWEEIRAINIEDPAYLHGKLKFEATERRELLHRNIAYRAYLAKHLTEAPLLPEARVAVAQASRTDETAEYRPPRFYPVHSRSPYDHQQLARMPDANVLAALGRYDDGASETIEQGTQLTNERMGAELREFGKRDGARVLALLPQLPDRGQFYSASALLRGASENHEVEPDDLVDTLNATWARGFHADLWFRQTCVDVLGDVASRLSNDARAIAVRIVDEALALDWGPRTSPDDDEPAETEADDRPLFPPTSRAYGTPNIYSALRAAVWLRLVAEGDDAWLACLEFLDAQLDRLPAACWRLLLDLELWPGSLLVPRWLDWLARLFERYPSVLGSPVGAYQLLYLRRHIDESRMRRWLEALRSNPWPSGARAADELTTMLACGNQHRRWARPLAESWLTTSLADHELGVLHGLATARNDLESPAAVDWALVPFVKVASPPGLDSLFQNLHRDGLRMTTDMLDALLVLEARGHAILPKARAQLMKGLSELIDARPGDVGRAARHIAASEPVGAGLFRDDYLVSIAIGLHGKPDQRALGMELFERWQTFDPQAAHALLEQSDTAYWAGNTLSGVASRAPRQPPLVLYATASPSQRPLDIGLEHKEIVTAIRDRAVLEPLPAVNKRDLITGLRSHRPTILVFSGHHDPQQGLELRGPHPNDRLYLPLDEFVRIVEMTCGHLPILALNTCSVDAAEQLAHVAGAVVHCEQIVEDADARAFIAAFLAGLFDGAGVGEAFRASKLVADAPYAIAYGNSIGIRSSTVFELRSEPVQS</sequence>
<gene>
    <name evidence="3" type="ORF">DB30_01533</name>
</gene>
<dbReference type="RefSeq" id="WP_052557852.1">
    <property type="nucleotide sequence ID" value="NZ_JMCC02000134.1"/>
</dbReference>
<proteinExistence type="predicted"/>
<dbReference type="Pfam" id="PF05729">
    <property type="entry name" value="NACHT"/>
    <property type="match status" value="1"/>
</dbReference>
<dbReference type="SUPFAM" id="SSF48371">
    <property type="entry name" value="ARM repeat"/>
    <property type="match status" value="1"/>
</dbReference>
<dbReference type="EMBL" id="JMCC02000134">
    <property type="protein sequence ID" value="KIG12374.1"/>
    <property type="molecule type" value="Genomic_DNA"/>
</dbReference>
<feature type="compositionally biased region" description="Acidic residues" evidence="1">
    <location>
        <begin position="2200"/>
        <end position="2209"/>
    </location>
</feature>
<evidence type="ECO:0000259" key="2">
    <source>
        <dbReference type="SMART" id="SM00382"/>
    </source>
</evidence>
<evidence type="ECO:0000256" key="1">
    <source>
        <dbReference type="SAM" id="MobiDB-lite"/>
    </source>
</evidence>
<dbReference type="CDD" id="cd00009">
    <property type="entry name" value="AAA"/>
    <property type="match status" value="2"/>
</dbReference>
<reference evidence="3 4" key="1">
    <citation type="submission" date="2014-12" db="EMBL/GenBank/DDBJ databases">
        <title>Genome assembly of Enhygromyxa salina DSM 15201.</title>
        <authorList>
            <person name="Sharma G."/>
            <person name="Subramanian S."/>
        </authorList>
    </citation>
    <scope>NUCLEOTIDE SEQUENCE [LARGE SCALE GENOMIC DNA]</scope>
    <source>
        <strain evidence="3 4">DSM 15201</strain>
    </source>
</reference>
<protein>
    <submittedName>
        <fullName evidence="3">Diguanylate cyclase/phosphodiesterase</fullName>
    </submittedName>
</protein>
<dbReference type="Pfam" id="PF00004">
    <property type="entry name" value="AAA"/>
    <property type="match status" value="1"/>
</dbReference>
<dbReference type="GO" id="GO:0016887">
    <property type="term" value="F:ATP hydrolysis activity"/>
    <property type="evidence" value="ECO:0007669"/>
    <property type="project" value="InterPro"/>
</dbReference>